<organism evidence="1 2">
    <name type="scientific">Nicotiana tabacum</name>
    <name type="common">Common tobacco</name>
    <dbReference type="NCBI Taxonomy" id="4097"/>
    <lineage>
        <taxon>Eukaryota</taxon>
        <taxon>Viridiplantae</taxon>
        <taxon>Streptophyta</taxon>
        <taxon>Embryophyta</taxon>
        <taxon>Tracheophyta</taxon>
        <taxon>Spermatophyta</taxon>
        <taxon>Magnoliopsida</taxon>
        <taxon>eudicotyledons</taxon>
        <taxon>Gunneridae</taxon>
        <taxon>Pentapetalae</taxon>
        <taxon>asterids</taxon>
        <taxon>lamiids</taxon>
        <taxon>Solanales</taxon>
        <taxon>Solanaceae</taxon>
        <taxon>Nicotianoideae</taxon>
        <taxon>Nicotianeae</taxon>
        <taxon>Nicotiana</taxon>
    </lineage>
</organism>
<keyword evidence="1" id="KW-1185">Reference proteome</keyword>
<name>A0AC58UJD5_TOBAC</name>
<proteinExistence type="predicted"/>
<protein>
    <submittedName>
        <fullName evidence="2">Copal-8-ol diphosphate hydratase, chloroplastic-like isoform X1</fullName>
    </submittedName>
</protein>
<sequence length="813" mass="94163">MQVISSYGVCCTIHQFNNPTLLSTQQAEFIKHGHSRNWLFQNKGSSLVHKPVRFNCARIAASNFGNVDELQSDYPGNYEEEDIQVTTAIQIKNLTEEIKHMLSSMGDGRSSVSPYDTAWVSFIRDTNINGSSERPLFPSCLKWIEDNQLPDGSWGEELVFCIYDRLLNTLACVVALTLWNTSLRKRNKGVMFIKENLSKLETGEVENMTCGFEFVFPALLEKAQKLDIDIPYDVPVLMEIYARREAKFTSHTSYCRIPKDVIHTIPTTVLFSLEGLRDLDWQRLLKLQMQDGSFLTSPASTAIAFMETNDQKCLGFLQNVVEKCNGGVPHSYPVDMQARLWAIDRLQRLGISYYFAEEFKQLLDHVSRYWNEEIGIFGGRNSNFCDVDDTCMAIRLLRLHGFDVSPDVLNKFKDGDQFFCLRGELNKSPTAMYNLYRCSQALFPGEKILEEAKNFTYNFLQQCLANNQSSDKWVIAKDIPGEMQYALEFPWYASLPRVESRLYIEQYGGADDIWIGKTLYRMPDVSNNVYLQAAKLDYNRCQSQHRFEWLIMQEWYEKCNFQHFGISKKYLLVSYFLAAASTFEVEKSRERLAWAKSRIICKMITSYFNEEATDWTTRNSLLMELKGFHDMSKNSNKTKEMVLNNLRQFLHQLSKATYEDLGREIHHQLHNAWETWLMSLREEKNTCQEEAELLVQTIYLSAGHMKHDEILFDAEYNSLSILTNKICRMLNELQNDKISADQWCSRTTGSSKATDIELDMQALVNLVFGNYSSNVNQDIKQIFFAVAKTFYYTTHITEEVIDFHISKVLFQQV</sequence>
<dbReference type="RefSeq" id="XP_075109602.1">
    <property type="nucleotide sequence ID" value="XM_075253501.1"/>
</dbReference>
<accession>A0AC58UJD5</accession>
<gene>
    <name evidence="2" type="primary">LOC107762978</name>
</gene>
<evidence type="ECO:0000313" key="2">
    <source>
        <dbReference type="RefSeq" id="XP_075109602.1"/>
    </source>
</evidence>
<reference evidence="2" key="2">
    <citation type="submission" date="2025-08" db="UniProtKB">
        <authorList>
            <consortium name="RefSeq"/>
        </authorList>
    </citation>
    <scope>IDENTIFICATION</scope>
    <source>
        <tissue evidence="2">Leaf</tissue>
    </source>
</reference>
<evidence type="ECO:0000313" key="1">
    <source>
        <dbReference type="Proteomes" id="UP000790787"/>
    </source>
</evidence>
<dbReference type="Proteomes" id="UP000790787">
    <property type="component" value="Chromosome 5"/>
</dbReference>
<reference evidence="1" key="1">
    <citation type="journal article" date="2014" name="Nat. Commun.">
        <title>The tobacco genome sequence and its comparison with those of tomato and potato.</title>
        <authorList>
            <person name="Sierro N."/>
            <person name="Battey J.N."/>
            <person name="Ouadi S."/>
            <person name="Bakaher N."/>
            <person name="Bovet L."/>
            <person name="Willig A."/>
            <person name="Goepfert S."/>
            <person name="Peitsch M.C."/>
            <person name="Ivanov N.V."/>
        </authorList>
    </citation>
    <scope>NUCLEOTIDE SEQUENCE [LARGE SCALE GENOMIC DNA]</scope>
</reference>